<evidence type="ECO:0000313" key="2">
    <source>
        <dbReference type="Proteomes" id="UP000887159"/>
    </source>
</evidence>
<accession>A0A8X7BIG7</accession>
<protein>
    <submittedName>
        <fullName evidence="1">Uncharacterized protein</fullName>
    </submittedName>
</protein>
<name>A0A8X7BIG7_TRICX</name>
<dbReference type="AlphaFoldDB" id="A0A8X7BIG7"/>
<evidence type="ECO:0000313" key="1">
    <source>
        <dbReference type="EMBL" id="GFY31592.1"/>
    </source>
</evidence>
<organism evidence="1 2">
    <name type="scientific">Trichonephila clavipes</name>
    <name type="common">Golden silk orbweaver</name>
    <name type="synonym">Nephila clavipes</name>
    <dbReference type="NCBI Taxonomy" id="2585209"/>
    <lineage>
        <taxon>Eukaryota</taxon>
        <taxon>Metazoa</taxon>
        <taxon>Ecdysozoa</taxon>
        <taxon>Arthropoda</taxon>
        <taxon>Chelicerata</taxon>
        <taxon>Arachnida</taxon>
        <taxon>Araneae</taxon>
        <taxon>Araneomorphae</taxon>
        <taxon>Entelegynae</taxon>
        <taxon>Araneoidea</taxon>
        <taxon>Nephilidae</taxon>
        <taxon>Trichonephila</taxon>
    </lineage>
</organism>
<dbReference type="Proteomes" id="UP000887159">
    <property type="component" value="Unassembled WGS sequence"/>
</dbReference>
<sequence>MRGCGDVRYTTGTWHSPYESPVRIGQQAKPGFVAVTAKYRSHLVFVTRGVTCTVVSYPITIILESLLRLGKTLRPIPRVPRYFQLGTPHIQTADNSFT</sequence>
<comment type="caution">
    <text evidence="1">The sequence shown here is derived from an EMBL/GenBank/DDBJ whole genome shotgun (WGS) entry which is preliminary data.</text>
</comment>
<proteinExistence type="predicted"/>
<gene>
    <name evidence="1" type="ORF">TNCV_4694361</name>
</gene>
<dbReference type="EMBL" id="BMAU01021399">
    <property type="protein sequence ID" value="GFY31592.1"/>
    <property type="molecule type" value="Genomic_DNA"/>
</dbReference>
<reference evidence="1" key="1">
    <citation type="submission" date="2020-08" db="EMBL/GenBank/DDBJ databases">
        <title>Multicomponent nature underlies the extraordinary mechanical properties of spider dragline silk.</title>
        <authorList>
            <person name="Kono N."/>
            <person name="Nakamura H."/>
            <person name="Mori M."/>
            <person name="Yoshida Y."/>
            <person name="Ohtoshi R."/>
            <person name="Malay A.D."/>
            <person name="Moran D.A.P."/>
            <person name="Tomita M."/>
            <person name="Numata K."/>
            <person name="Arakawa K."/>
        </authorList>
    </citation>
    <scope>NUCLEOTIDE SEQUENCE</scope>
</reference>
<keyword evidence="2" id="KW-1185">Reference proteome</keyword>